<evidence type="ECO:0000313" key="3">
    <source>
        <dbReference type="Proteomes" id="UP000053820"/>
    </source>
</evidence>
<evidence type="ECO:0000256" key="1">
    <source>
        <dbReference type="SAM" id="MobiDB-lite"/>
    </source>
</evidence>
<feature type="compositionally biased region" description="Polar residues" evidence="1">
    <location>
        <begin position="99"/>
        <end position="109"/>
    </location>
</feature>
<dbReference type="Proteomes" id="UP000053820">
    <property type="component" value="Unassembled WGS sequence"/>
</dbReference>
<reference evidence="2 3" key="1">
    <citation type="submission" date="2014-04" db="EMBL/GenBank/DDBJ databases">
        <title>Evolutionary Origins and Diversification of the Mycorrhizal Mutualists.</title>
        <authorList>
            <consortium name="DOE Joint Genome Institute"/>
            <consortium name="Mycorrhizal Genomics Consortium"/>
            <person name="Kohler A."/>
            <person name="Kuo A."/>
            <person name="Nagy L.G."/>
            <person name="Floudas D."/>
            <person name="Copeland A."/>
            <person name="Barry K.W."/>
            <person name="Cichocki N."/>
            <person name="Veneault-Fourrey C."/>
            <person name="LaButti K."/>
            <person name="Lindquist E.A."/>
            <person name="Lipzen A."/>
            <person name="Lundell T."/>
            <person name="Morin E."/>
            <person name="Murat C."/>
            <person name="Riley R."/>
            <person name="Ohm R."/>
            <person name="Sun H."/>
            <person name="Tunlid A."/>
            <person name="Henrissat B."/>
            <person name="Grigoriev I.V."/>
            <person name="Hibbett D.S."/>
            <person name="Martin F."/>
        </authorList>
    </citation>
    <scope>NUCLEOTIDE SEQUENCE [LARGE SCALE GENOMIC DNA]</scope>
    <source>
        <strain evidence="2 3">MD-312</strain>
    </source>
</reference>
<evidence type="ECO:0000313" key="2">
    <source>
        <dbReference type="EMBL" id="KIJ58318.1"/>
    </source>
</evidence>
<dbReference type="AlphaFoldDB" id="A0A0C9VY62"/>
<protein>
    <submittedName>
        <fullName evidence="2">Uncharacterized protein</fullName>
    </submittedName>
</protein>
<accession>A0A0C9VY62</accession>
<sequence>MQRSACVCASPDSCNCLVSRWAQTTPSFDQYAHFVTPGPSRNLSYPVHNEQSPLPQYGHYYVPAQHLPYPSHAGSSSIPFPQAQVPSITTSNIQYLQQQSTPLRNQTVPIVNDSRAPSSRRRKNALSATAAKPPPAKRQRTSAGLVSGGTATPVAGPAAAELAGVGPKTPVCPVTATSPPVPSGDPVEHPPMQLPTGIYSSISHLVNEI</sequence>
<proteinExistence type="predicted"/>
<name>A0A0C9VY62_9AGAM</name>
<dbReference type="HOGENOM" id="CLU_1315545_0_0_1"/>
<gene>
    <name evidence="2" type="ORF">HYDPIDRAFT_34294</name>
</gene>
<keyword evidence="3" id="KW-1185">Reference proteome</keyword>
<feature type="region of interest" description="Disordered" evidence="1">
    <location>
        <begin position="99"/>
        <end position="149"/>
    </location>
</feature>
<organism evidence="2 3">
    <name type="scientific">Hydnomerulius pinastri MD-312</name>
    <dbReference type="NCBI Taxonomy" id="994086"/>
    <lineage>
        <taxon>Eukaryota</taxon>
        <taxon>Fungi</taxon>
        <taxon>Dikarya</taxon>
        <taxon>Basidiomycota</taxon>
        <taxon>Agaricomycotina</taxon>
        <taxon>Agaricomycetes</taxon>
        <taxon>Agaricomycetidae</taxon>
        <taxon>Boletales</taxon>
        <taxon>Boletales incertae sedis</taxon>
        <taxon>Leucogyrophana</taxon>
    </lineage>
</organism>
<dbReference type="EMBL" id="KN839954">
    <property type="protein sequence ID" value="KIJ58318.1"/>
    <property type="molecule type" value="Genomic_DNA"/>
</dbReference>